<evidence type="ECO:0000313" key="2">
    <source>
        <dbReference type="EMBL" id="ADD66833.1"/>
    </source>
</evidence>
<dbReference type="EMBL" id="CP001968">
    <property type="protein sequence ID" value="ADD66833.1"/>
    <property type="molecule type" value="Genomic_DNA"/>
</dbReference>
<accession>D4H185</accession>
<dbReference type="PROSITE" id="PS51257">
    <property type="entry name" value="PROKAR_LIPOPROTEIN"/>
    <property type="match status" value="1"/>
</dbReference>
<gene>
    <name evidence="2" type="ordered locus">Dacet_0026</name>
</gene>
<evidence type="ECO:0000313" key="3">
    <source>
        <dbReference type="Proteomes" id="UP000002012"/>
    </source>
</evidence>
<keyword evidence="1" id="KW-0732">Signal</keyword>
<dbReference type="InParanoid" id="D4H185"/>
<name>D4H185_DENA2</name>
<dbReference type="KEGG" id="dap:Dacet_0026"/>
<feature type="chain" id="PRO_5003058158" description="Lipoprotein" evidence="1">
    <location>
        <begin position="18"/>
        <end position="151"/>
    </location>
</feature>
<dbReference type="PaxDb" id="522772-Dacet_0026"/>
<sequence length="151" mass="17526">MRVIISIVLLSSVLACAPANHRFSPQSDFYYDRIHHHTLIERYAYTQSVKIQLSLTPELLRPQESDFLSAGADLNNDGREDVIATINHRKFREDGTYPLYIYVKNDYSYDVLKDLPRISSFNMQVLETATLGYKDIKVDNRVLKYNGKTYE</sequence>
<dbReference type="STRING" id="522772.Dacet_0026"/>
<dbReference type="HOGENOM" id="CLU_1728395_0_0_0"/>
<evidence type="ECO:0000256" key="1">
    <source>
        <dbReference type="SAM" id="SignalP"/>
    </source>
</evidence>
<evidence type="ECO:0008006" key="4">
    <source>
        <dbReference type="Google" id="ProtNLM"/>
    </source>
</evidence>
<organism evidence="2 3">
    <name type="scientific">Denitrovibrio acetiphilus (strain DSM 12809 / NBRC 114555 / N2460)</name>
    <dbReference type="NCBI Taxonomy" id="522772"/>
    <lineage>
        <taxon>Bacteria</taxon>
        <taxon>Pseudomonadati</taxon>
        <taxon>Deferribacterota</taxon>
        <taxon>Deferribacteres</taxon>
        <taxon>Deferribacterales</taxon>
        <taxon>Geovibrionaceae</taxon>
        <taxon>Denitrovibrio</taxon>
    </lineage>
</organism>
<proteinExistence type="predicted"/>
<dbReference type="Proteomes" id="UP000002012">
    <property type="component" value="Chromosome"/>
</dbReference>
<reference evidence="2 3" key="1">
    <citation type="journal article" date="2010" name="Stand. Genomic Sci.">
        <title>Complete genome sequence of Denitrovibrio acetiphilus type strain (N2460).</title>
        <authorList>
            <person name="Kiss H."/>
            <person name="Lang E."/>
            <person name="Lapidus A."/>
            <person name="Copeland A."/>
            <person name="Nolan M."/>
            <person name="Glavina Del Rio T."/>
            <person name="Chen F."/>
            <person name="Lucas S."/>
            <person name="Tice H."/>
            <person name="Cheng J.F."/>
            <person name="Han C."/>
            <person name="Goodwin L."/>
            <person name="Pitluck S."/>
            <person name="Liolios K."/>
            <person name="Pati A."/>
            <person name="Ivanova N."/>
            <person name="Mavromatis K."/>
            <person name="Chen A."/>
            <person name="Palaniappan K."/>
            <person name="Land M."/>
            <person name="Hauser L."/>
            <person name="Chang Y.J."/>
            <person name="Jeffries C.D."/>
            <person name="Detter J.C."/>
            <person name="Brettin T."/>
            <person name="Spring S."/>
            <person name="Rohde M."/>
            <person name="Goker M."/>
            <person name="Woyke T."/>
            <person name="Bristow J."/>
            <person name="Eisen J.A."/>
            <person name="Markowitz V."/>
            <person name="Hugenholtz P."/>
            <person name="Kyrpides N.C."/>
            <person name="Klenk H.P."/>
        </authorList>
    </citation>
    <scope>NUCLEOTIDE SEQUENCE [LARGE SCALE GENOMIC DNA]</scope>
    <source>
        <strain evidence="3">DSM 12809 / NBRC 114555 / N2460</strain>
    </source>
</reference>
<dbReference type="RefSeq" id="WP_013009381.1">
    <property type="nucleotide sequence ID" value="NC_013943.1"/>
</dbReference>
<protein>
    <recommendedName>
        <fullName evidence="4">Lipoprotein</fullName>
    </recommendedName>
</protein>
<keyword evidence="3" id="KW-1185">Reference proteome</keyword>
<dbReference type="AlphaFoldDB" id="D4H185"/>
<feature type="signal peptide" evidence="1">
    <location>
        <begin position="1"/>
        <end position="17"/>
    </location>
</feature>